<dbReference type="InterPro" id="IPR005146">
    <property type="entry name" value="B3/B4_tRNA-bd"/>
</dbReference>
<evidence type="ECO:0000313" key="3">
    <source>
        <dbReference type="EMBL" id="KAB1144766.1"/>
    </source>
</evidence>
<reference evidence="3 4" key="1">
    <citation type="submission" date="2019-09" db="EMBL/GenBank/DDBJ databases">
        <title>Screening of Novel Bioactive Compounds from Soil-Associated.</title>
        <authorList>
            <person name="Zhao S."/>
        </authorList>
    </citation>
    <scope>NUCLEOTIDE SEQUENCE [LARGE SCALE GENOMIC DNA]</scope>
    <source>
        <strain evidence="3 4">HIT-DPA4</strain>
    </source>
</reference>
<dbReference type="GO" id="GO:0004826">
    <property type="term" value="F:phenylalanine-tRNA ligase activity"/>
    <property type="evidence" value="ECO:0007669"/>
    <property type="project" value="InterPro"/>
</dbReference>
<evidence type="ECO:0000259" key="2">
    <source>
        <dbReference type="SMART" id="SM00873"/>
    </source>
</evidence>
<sequence length="256" mass="27182">MRTPPVSPCCPRTTATNAPDGCVRTEPITDRNTSGNEQRETALNVPALSAGTKPSGAAELTRFAAVAAAVDTAALTAQLARRRQALAERPGDVYDRADEVAQVYARWFATYDIICPLPGQIAAARRKGLPAIGPAVDALLYGELTTGVLMGVQDAEAVDGGLHFDWAAQGETFTGFRSTVTCSQDEPVVRDATGIVASVPQGPDRRTSVTKSSRHLVFTVYDAPGLDIRDFDTGVRVLTDLLRETGSVPDVQEVVL</sequence>
<feature type="region of interest" description="Disordered" evidence="1">
    <location>
        <begin position="1"/>
        <end position="38"/>
    </location>
</feature>
<dbReference type="InterPro" id="IPR020825">
    <property type="entry name" value="Phe-tRNA_synthase-like_B3/B4"/>
</dbReference>
<feature type="domain" description="B3/B4 tRNA-binding" evidence="2">
    <location>
        <begin position="105"/>
        <end position="247"/>
    </location>
</feature>
<organism evidence="3 4">
    <name type="scientific">Streptomyces luteolifulvus</name>
    <dbReference type="NCBI Taxonomy" id="2615112"/>
    <lineage>
        <taxon>Bacteria</taxon>
        <taxon>Bacillati</taxon>
        <taxon>Actinomycetota</taxon>
        <taxon>Actinomycetes</taxon>
        <taxon>Kitasatosporales</taxon>
        <taxon>Streptomycetaceae</taxon>
        <taxon>Streptomyces</taxon>
    </lineage>
</organism>
<name>A0A6H9UYY2_9ACTN</name>
<comment type="caution">
    <text evidence="3">The sequence shown here is derived from an EMBL/GenBank/DDBJ whole genome shotgun (WGS) entry which is preliminary data.</text>
</comment>
<dbReference type="Gene3D" id="3.50.40.10">
    <property type="entry name" value="Phenylalanyl-trna Synthetase, Chain B, domain 3"/>
    <property type="match status" value="1"/>
</dbReference>
<dbReference type="SMART" id="SM00873">
    <property type="entry name" value="B3_4"/>
    <property type="match status" value="1"/>
</dbReference>
<dbReference type="EMBL" id="VZRB01000014">
    <property type="protein sequence ID" value="KAB1144766.1"/>
    <property type="molecule type" value="Genomic_DNA"/>
</dbReference>
<evidence type="ECO:0000313" key="4">
    <source>
        <dbReference type="Proteomes" id="UP000442707"/>
    </source>
</evidence>
<dbReference type="SUPFAM" id="SSF56037">
    <property type="entry name" value="PheT/TilS domain"/>
    <property type="match status" value="1"/>
</dbReference>
<keyword evidence="4" id="KW-1185">Reference proteome</keyword>
<protein>
    <recommendedName>
        <fullName evidence="2">B3/B4 tRNA-binding domain-containing protein</fullName>
    </recommendedName>
</protein>
<proteinExistence type="predicted"/>
<gene>
    <name evidence="3" type="ORF">F7R91_21270</name>
</gene>
<dbReference type="AlphaFoldDB" id="A0A6H9UYY2"/>
<dbReference type="Proteomes" id="UP000442707">
    <property type="component" value="Unassembled WGS sequence"/>
</dbReference>
<dbReference type="Pfam" id="PF03483">
    <property type="entry name" value="B3_4"/>
    <property type="match status" value="1"/>
</dbReference>
<accession>A0A6H9UYY2</accession>
<evidence type="ECO:0000256" key="1">
    <source>
        <dbReference type="SAM" id="MobiDB-lite"/>
    </source>
</evidence>
<dbReference type="GO" id="GO:0003723">
    <property type="term" value="F:RNA binding"/>
    <property type="evidence" value="ECO:0007669"/>
    <property type="project" value="InterPro"/>
</dbReference>